<sequence>MQIIDVLISSETTEAQGFLFEGGDDCVLVIHRDDEDDIMPIMSDTNIPWSVIGEAMGVDEQLQRRRSARMRDLYLEEEFQSEEEDFDGDEDFMAADED</sequence>
<reference evidence="1" key="1">
    <citation type="journal article" date="2018" name="DNA Res.">
        <title>Multiple hybrid de novo genome assembly of finger millet, an orphan allotetraploid crop.</title>
        <authorList>
            <person name="Hatakeyama M."/>
            <person name="Aluri S."/>
            <person name="Balachadran M.T."/>
            <person name="Sivarajan S.R."/>
            <person name="Patrignani A."/>
            <person name="Gruter S."/>
            <person name="Poveda L."/>
            <person name="Shimizu-Inatsugi R."/>
            <person name="Baeten J."/>
            <person name="Francoijs K.J."/>
            <person name="Nataraja K.N."/>
            <person name="Reddy Y.A.N."/>
            <person name="Phadnis S."/>
            <person name="Ravikumar R.L."/>
            <person name="Schlapbach R."/>
            <person name="Sreeman S.M."/>
            <person name="Shimizu K.K."/>
        </authorList>
    </citation>
    <scope>NUCLEOTIDE SEQUENCE</scope>
</reference>
<dbReference type="AlphaFoldDB" id="A0AAV5D0Q8"/>
<gene>
    <name evidence="1" type="primary">ga21719</name>
    <name evidence="1" type="ORF">PR202_ga21719</name>
</gene>
<organism evidence="1 2">
    <name type="scientific">Eleusine coracana subsp. coracana</name>
    <dbReference type="NCBI Taxonomy" id="191504"/>
    <lineage>
        <taxon>Eukaryota</taxon>
        <taxon>Viridiplantae</taxon>
        <taxon>Streptophyta</taxon>
        <taxon>Embryophyta</taxon>
        <taxon>Tracheophyta</taxon>
        <taxon>Spermatophyta</taxon>
        <taxon>Magnoliopsida</taxon>
        <taxon>Liliopsida</taxon>
        <taxon>Poales</taxon>
        <taxon>Poaceae</taxon>
        <taxon>PACMAD clade</taxon>
        <taxon>Chloridoideae</taxon>
        <taxon>Cynodonteae</taxon>
        <taxon>Eleusininae</taxon>
        <taxon>Eleusine</taxon>
    </lineage>
</organism>
<evidence type="ECO:0000313" key="2">
    <source>
        <dbReference type="Proteomes" id="UP001054889"/>
    </source>
</evidence>
<comment type="caution">
    <text evidence="1">The sequence shown here is derived from an EMBL/GenBank/DDBJ whole genome shotgun (WGS) entry which is preliminary data.</text>
</comment>
<dbReference type="EMBL" id="BQKI01000010">
    <property type="protein sequence ID" value="GJN04194.1"/>
    <property type="molecule type" value="Genomic_DNA"/>
</dbReference>
<accession>A0AAV5D0Q8</accession>
<evidence type="ECO:0000313" key="1">
    <source>
        <dbReference type="EMBL" id="GJN04194.1"/>
    </source>
</evidence>
<proteinExistence type="predicted"/>
<keyword evidence="2" id="KW-1185">Reference proteome</keyword>
<protein>
    <submittedName>
        <fullName evidence="1">Uncharacterized protein</fullName>
    </submittedName>
</protein>
<reference evidence="1" key="2">
    <citation type="submission" date="2021-12" db="EMBL/GenBank/DDBJ databases">
        <title>Resequencing data analysis of finger millet.</title>
        <authorList>
            <person name="Hatakeyama M."/>
            <person name="Aluri S."/>
            <person name="Balachadran M.T."/>
            <person name="Sivarajan S.R."/>
            <person name="Poveda L."/>
            <person name="Shimizu-Inatsugi R."/>
            <person name="Schlapbach R."/>
            <person name="Sreeman S.M."/>
            <person name="Shimizu K.K."/>
        </authorList>
    </citation>
    <scope>NUCLEOTIDE SEQUENCE</scope>
</reference>
<dbReference type="Proteomes" id="UP001054889">
    <property type="component" value="Unassembled WGS sequence"/>
</dbReference>
<name>A0AAV5D0Q8_ELECO</name>